<dbReference type="Pfam" id="PF09375">
    <property type="entry name" value="Peptidase_M75"/>
    <property type="match status" value="1"/>
</dbReference>
<comment type="similarity">
    <text evidence="2">Belongs to the EfeM/EfeO family.</text>
</comment>
<gene>
    <name evidence="7" type="ORF">ABID12_001683</name>
</gene>
<dbReference type="PANTHER" id="PTHR39192:SF1">
    <property type="entry name" value="IRON UPTAKE SYSTEM COMPONENT EFEO"/>
    <property type="match status" value="1"/>
</dbReference>
<dbReference type="InterPro" id="IPR053377">
    <property type="entry name" value="Iron_uptake_EfeM/EfeO"/>
</dbReference>
<organism evidence="7 8">
    <name type="scientific">Martelella mangrovi</name>
    <dbReference type="NCBI Taxonomy" id="1397477"/>
    <lineage>
        <taxon>Bacteria</taxon>
        <taxon>Pseudomonadati</taxon>
        <taxon>Pseudomonadota</taxon>
        <taxon>Alphaproteobacteria</taxon>
        <taxon>Hyphomicrobiales</taxon>
        <taxon>Aurantimonadaceae</taxon>
        <taxon>Martelella</taxon>
    </lineage>
</organism>
<dbReference type="InterPro" id="IPR038352">
    <property type="entry name" value="Imelysin_sf"/>
</dbReference>
<keyword evidence="8" id="KW-1185">Reference proteome</keyword>
<keyword evidence="4" id="KW-0812">Transmembrane</keyword>
<evidence type="ECO:0000259" key="5">
    <source>
        <dbReference type="Pfam" id="PF09375"/>
    </source>
</evidence>
<dbReference type="RefSeq" id="WP_354433833.1">
    <property type="nucleotide sequence ID" value="NZ_JBEPLY010000004.1"/>
</dbReference>
<evidence type="ECO:0000256" key="3">
    <source>
        <dbReference type="ARBA" id="ARBA00022729"/>
    </source>
</evidence>
<dbReference type="Gene3D" id="1.20.1420.20">
    <property type="entry name" value="M75 peptidase, HXXE motif"/>
    <property type="match status" value="1"/>
</dbReference>
<feature type="transmembrane region" description="Helical" evidence="4">
    <location>
        <begin position="16"/>
        <end position="38"/>
    </location>
</feature>
<accession>A0ABV2IAE8</accession>
<evidence type="ECO:0000256" key="1">
    <source>
        <dbReference type="ARBA" id="ARBA00004418"/>
    </source>
</evidence>
<name>A0ABV2IAE8_9HYPH</name>
<comment type="caution">
    <text evidence="7">The sequence shown here is derived from an EMBL/GenBank/DDBJ whole genome shotgun (WGS) entry which is preliminary data.</text>
</comment>
<evidence type="ECO:0000256" key="2">
    <source>
        <dbReference type="ARBA" id="ARBA00005989"/>
    </source>
</evidence>
<dbReference type="InterPro" id="IPR018976">
    <property type="entry name" value="Imelysin-like"/>
</dbReference>
<dbReference type="Pfam" id="PF13473">
    <property type="entry name" value="Cupredoxin_1"/>
    <property type="match status" value="1"/>
</dbReference>
<evidence type="ECO:0000259" key="6">
    <source>
        <dbReference type="Pfam" id="PF13473"/>
    </source>
</evidence>
<reference evidence="7 8" key="1">
    <citation type="submission" date="2024-06" db="EMBL/GenBank/DDBJ databases">
        <title>Genomic Encyclopedia of Type Strains, Phase IV (KMG-IV): sequencing the most valuable type-strain genomes for metagenomic binning, comparative biology and taxonomic classification.</title>
        <authorList>
            <person name="Goeker M."/>
        </authorList>
    </citation>
    <scope>NUCLEOTIDE SEQUENCE [LARGE SCALE GENOMIC DNA]</scope>
    <source>
        <strain evidence="7 8">DSM 28102</strain>
    </source>
</reference>
<sequence>MPTPDNRKDTKSNKGLMIAGIAGAALLAVAGGAAFYFASMHNQAATGNVEADFQVTVTATSCEPNAITVAAGKRLFDIVNESDRPVEWEILDGVMVVAERENIAPGFHQTLAANLAPGDYEITCGLLSNPRGTLHVTQSEEYANAASSVSLRNFLGPLSEYRVYLVMQTNQAISAATELADAIKAGDLDKAKSLYQPARLPYKRIEPLAYRISDLENNIDAVADYYAERENDPEFSGYHRIEYGLFEQNSLDGLAPVADALVANLEELKTRLTGLQIDPSLLLSLPDDTADQLANGRIAQGEDHYSETDLADFNANLEGIAKVAGLLTVVARPVDPELADDIDAQLSKTQDALDALKVDGAFPPYSQVSEEQRQALAAQFHQLAVLCSKLSQVIGVS</sequence>
<dbReference type="PANTHER" id="PTHR39192">
    <property type="entry name" value="IRON UPTAKE SYSTEM COMPONENT EFEO"/>
    <property type="match status" value="1"/>
</dbReference>
<dbReference type="InterPro" id="IPR028096">
    <property type="entry name" value="EfeO_Cupredoxin"/>
</dbReference>
<dbReference type="InterPro" id="IPR050894">
    <property type="entry name" value="EfeM/EfeO_iron_uptake"/>
</dbReference>
<dbReference type="EMBL" id="JBEPLY010000004">
    <property type="protein sequence ID" value="MET3599744.1"/>
    <property type="molecule type" value="Genomic_DNA"/>
</dbReference>
<dbReference type="Proteomes" id="UP001549164">
    <property type="component" value="Unassembled WGS sequence"/>
</dbReference>
<dbReference type="NCBIfam" id="NF007697">
    <property type="entry name" value="PRK10378.1"/>
    <property type="match status" value="1"/>
</dbReference>
<evidence type="ECO:0000313" key="8">
    <source>
        <dbReference type="Proteomes" id="UP001549164"/>
    </source>
</evidence>
<feature type="domain" description="Imelysin-like" evidence="5">
    <location>
        <begin position="158"/>
        <end position="385"/>
    </location>
</feature>
<protein>
    <submittedName>
        <fullName evidence="7">Iron uptake system EfeUOB component EfeO/EfeM</fullName>
    </submittedName>
</protein>
<feature type="domain" description="EfeO-type cupredoxin-like" evidence="6">
    <location>
        <begin position="32"/>
        <end position="135"/>
    </location>
</feature>
<evidence type="ECO:0000313" key="7">
    <source>
        <dbReference type="EMBL" id="MET3599744.1"/>
    </source>
</evidence>
<dbReference type="NCBIfam" id="NF041757">
    <property type="entry name" value="EfeO"/>
    <property type="match status" value="1"/>
</dbReference>
<proteinExistence type="inferred from homology"/>
<evidence type="ECO:0000256" key="4">
    <source>
        <dbReference type="SAM" id="Phobius"/>
    </source>
</evidence>
<keyword evidence="4" id="KW-1133">Transmembrane helix</keyword>
<dbReference type="InterPro" id="IPR034981">
    <property type="entry name" value="Imelysin-like_EfeO/Algp7"/>
</dbReference>
<keyword evidence="3" id="KW-0732">Signal</keyword>
<comment type="subcellular location">
    <subcellularLocation>
        <location evidence="1">Periplasm</location>
    </subcellularLocation>
</comment>
<dbReference type="CDD" id="cd14656">
    <property type="entry name" value="Imelysin-like_EfeO"/>
    <property type="match status" value="1"/>
</dbReference>
<keyword evidence="4" id="KW-0472">Membrane</keyword>